<evidence type="ECO:0000259" key="1">
    <source>
        <dbReference type="PROSITE" id="PS50035"/>
    </source>
</evidence>
<gene>
    <name evidence="2" type="ORF">Terrestrivirus1_255</name>
</gene>
<feature type="domain" description="PLD phosphodiesterase" evidence="1">
    <location>
        <begin position="259"/>
        <end position="286"/>
    </location>
</feature>
<sequence>MITVLSDNVETWDLYKQLLTNATKSIELTMWYAFVDDYIKIVEDLLLQALARGVSVKITYPNERIQELQQIVANGNNPDVLYTGIFIENLKKAGAEVINFTLEVPGRGSHRKILVIDDTKMIIGGRNIKNSYYENTDTSYIDCDILVDCSNGDQPMEIIEFIPTKRTQKIFDFPKYNKNNNINKYIELINDAKESIVIANFSSLYTKKIRKALVKALKRKVQITLYINVQKQLGYFLGQVDFLNYMLKYKNFNLFTNDSNRLLHMKIAVFDNKISVIGSFNFDEDSYTKNAEVIAIVDNETTANEFITFTQSFSDQYFSKVTEPLDSEDNKLITAIMQIILIISY</sequence>
<dbReference type="InterPro" id="IPR025202">
    <property type="entry name" value="PLD-like_dom"/>
</dbReference>
<feature type="domain" description="PLD phosphodiesterase" evidence="1">
    <location>
        <begin position="110"/>
        <end position="132"/>
    </location>
</feature>
<dbReference type="PANTHER" id="PTHR21248">
    <property type="entry name" value="CARDIOLIPIN SYNTHASE"/>
    <property type="match status" value="1"/>
</dbReference>
<dbReference type="InterPro" id="IPR001736">
    <property type="entry name" value="PLipase_D/transphosphatidylase"/>
</dbReference>
<name>A0A3G4ZMV1_9VIRU</name>
<dbReference type="GO" id="GO:0032049">
    <property type="term" value="P:cardiolipin biosynthetic process"/>
    <property type="evidence" value="ECO:0007669"/>
    <property type="project" value="UniProtKB-ARBA"/>
</dbReference>
<dbReference type="Gene3D" id="3.30.870.10">
    <property type="entry name" value="Endonuclease Chain A"/>
    <property type="match status" value="2"/>
</dbReference>
<proteinExistence type="predicted"/>
<dbReference type="SUPFAM" id="SSF56024">
    <property type="entry name" value="Phospholipase D/nuclease"/>
    <property type="match status" value="2"/>
</dbReference>
<dbReference type="PROSITE" id="PS50035">
    <property type="entry name" value="PLD"/>
    <property type="match status" value="2"/>
</dbReference>
<evidence type="ECO:0000313" key="2">
    <source>
        <dbReference type="EMBL" id="AYV75381.1"/>
    </source>
</evidence>
<organism evidence="2">
    <name type="scientific">Terrestrivirus sp</name>
    <dbReference type="NCBI Taxonomy" id="2487775"/>
    <lineage>
        <taxon>Viruses</taxon>
        <taxon>Varidnaviria</taxon>
        <taxon>Bamfordvirae</taxon>
        <taxon>Nucleocytoviricota</taxon>
        <taxon>Megaviricetes</taxon>
        <taxon>Imitervirales</taxon>
        <taxon>Mimiviridae</taxon>
        <taxon>Klosneuvirinae</taxon>
    </lineage>
</organism>
<dbReference type="EMBL" id="MK071979">
    <property type="protein sequence ID" value="AYV75381.1"/>
    <property type="molecule type" value="Genomic_DNA"/>
</dbReference>
<accession>A0A3G4ZMV1</accession>
<reference evidence="2" key="1">
    <citation type="submission" date="2018-10" db="EMBL/GenBank/DDBJ databases">
        <title>Hidden diversity of soil giant viruses.</title>
        <authorList>
            <person name="Schulz F."/>
            <person name="Alteio L."/>
            <person name="Goudeau D."/>
            <person name="Ryan E.M."/>
            <person name="Malmstrom R.R."/>
            <person name="Blanchard J."/>
            <person name="Woyke T."/>
        </authorList>
    </citation>
    <scope>NUCLEOTIDE SEQUENCE</scope>
    <source>
        <strain evidence="2">TEV1</strain>
    </source>
</reference>
<dbReference type="Pfam" id="PF13091">
    <property type="entry name" value="PLDc_2"/>
    <property type="match status" value="2"/>
</dbReference>
<dbReference type="SMART" id="SM00155">
    <property type="entry name" value="PLDc"/>
    <property type="match status" value="2"/>
</dbReference>
<protein>
    <recommendedName>
        <fullName evidence="1">PLD phosphodiesterase domain-containing protein</fullName>
    </recommendedName>
</protein>
<dbReference type="PANTHER" id="PTHR21248:SF22">
    <property type="entry name" value="PHOSPHOLIPASE D"/>
    <property type="match status" value="1"/>
</dbReference>
<dbReference type="GO" id="GO:0030572">
    <property type="term" value="F:phosphatidyltransferase activity"/>
    <property type="evidence" value="ECO:0007669"/>
    <property type="project" value="UniProtKB-ARBA"/>
</dbReference>